<dbReference type="InterPro" id="IPR000653">
    <property type="entry name" value="DegT/StrS_aminotransferase"/>
</dbReference>
<dbReference type="Pfam" id="PF01041">
    <property type="entry name" value="DegT_DnrJ_EryC1"/>
    <property type="match status" value="1"/>
</dbReference>
<dbReference type="OrthoDB" id="9804264at2"/>
<keyword evidence="4" id="KW-0032">Aminotransferase</keyword>
<gene>
    <name evidence="4" type="ORF">DQ384_08100</name>
</gene>
<keyword evidence="5" id="KW-1185">Reference proteome</keyword>
<protein>
    <submittedName>
        <fullName evidence="4">DegT/DnrJ/EryC1/StrS family aminotransferase</fullName>
    </submittedName>
</protein>
<evidence type="ECO:0000313" key="5">
    <source>
        <dbReference type="Proteomes" id="UP000253094"/>
    </source>
</evidence>
<accession>A0A367FMQ1</accession>
<comment type="caution">
    <text evidence="4">The sequence shown here is derived from an EMBL/GenBank/DDBJ whole genome shotgun (WGS) entry which is preliminary data.</text>
</comment>
<sequence>MIPFVDLRAAHAEVAEEVLQGFDRVLQDTAFVQGPDVAAFEKEYAEYSGVPHCIGIGNGTDAIELALRAAGAPAGAEAVLPANTFVATAEAVVRAGLRPVLADCDDDHLLIDPASAEAAVGPDTAAILPVHLYGQQAPMAAVQDLATRRGLTLVEDAAQSQGSEQQNRPAVGLAATSFYPGKNLGAYGEAGAVLTSSPELARAVRLLTNHGSEAKYRHETLGFNSRLDTLQAVVLRAKLKRLARWNELRRAAAERYDKLLSGIEGVRLPRTAPGNLHVWHLYVVRVPSRDKVMTSLHAAGIQAQIHYPTPVHLQPAFQYLGYAPGDFPVAEKAAAEILSLPMHPHLTPSQQEQVAETLEKILNHL</sequence>
<dbReference type="GO" id="GO:0008483">
    <property type="term" value="F:transaminase activity"/>
    <property type="evidence" value="ECO:0007669"/>
    <property type="project" value="UniProtKB-KW"/>
</dbReference>
<dbReference type="Gene3D" id="3.40.640.10">
    <property type="entry name" value="Type I PLP-dependent aspartate aminotransferase-like (Major domain)"/>
    <property type="match status" value="1"/>
</dbReference>
<dbReference type="PIRSF" id="PIRSF000390">
    <property type="entry name" value="PLP_StrS"/>
    <property type="match status" value="1"/>
</dbReference>
<name>A0A367FMQ1_9ACTN</name>
<keyword evidence="4" id="KW-0808">Transferase</keyword>
<proteinExistence type="inferred from homology"/>
<evidence type="ECO:0000256" key="3">
    <source>
        <dbReference type="RuleBase" id="RU004508"/>
    </source>
</evidence>
<dbReference type="EMBL" id="QOIL01000004">
    <property type="protein sequence ID" value="RCG31534.1"/>
    <property type="molecule type" value="Genomic_DNA"/>
</dbReference>
<dbReference type="PANTHER" id="PTHR30244">
    <property type="entry name" value="TRANSAMINASE"/>
    <property type="match status" value="1"/>
</dbReference>
<dbReference type="CDD" id="cd00616">
    <property type="entry name" value="AHBA_syn"/>
    <property type="match status" value="1"/>
</dbReference>
<comment type="similarity">
    <text evidence="2 3">Belongs to the DegT/DnrJ/EryC1 family.</text>
</comment>
<evidence type="ECO:0000256" key="2">
    <source>
        <dbReference type="ARBA" id="ARBA00037999"/>
    </source>
</evidence>
<keyword evidence="1 3" id="KW-0663">Pyridoxal phosphate</keyword>
<reference evidence="4 5" key="1">
    <citation type="submission" date="2018-06" db="EMBL/GenBank/DDBJ databases">
        <title>Sphaerisporangium craniellae sp. nov., isolated from a marine sponge in the South China Sea.</title>
        <authorList>
            <person name="Li L."/>
        </authorList>
    </citation>
    <scope>NUCLEOTIDE SEQUENCE [LARGE SCALE GENOMIC DNA]</scope>
    <source>
        <strain evidence="4 5">CCTCC AA 208026</strain>
    </source>
</reference>
<dbReference type="InterPro" id="IPR015422">
    <property type="entry name" value="PyrdxlP-dep_Trfase_small"/>
</dbReference>
<organism evidence="4 5">
    <name type="scientific">Sphaerisporangium album</name>
    <dbReference type="NCBI Taxonomy" id="509200"/>
    <lineage>
        <taxon>Bacteria</taxon>
        <taxon>Bacillati</taxon>
        <taxon>Actinomycetota</taxon>
        <taxon>Actinomycetes</taxon>
        <taxon>Streptosporangiales</taxon>
        <taxon>Streptosporangiaceae</taxon>
        <taxon>Sphaerisporangium</taxon>
    </lineage>
</organism>
<dbReference type="GO" id="GO:0030170">
    <property type="term" value="F:pyridoxal phosphate binding"/>
    <property type="evidence" value="ECO:0007669"/>
    <property type="project" value="TreeGrafter"/>
</dbReference>
<dbReference type="SUPFAM" id="SSF53383">
    <property type="entry name" value="PLP-dependent transferases"/>
    <property type="match status" value="1"/>
</dbReference>
<evidence type="ECO:0000313" key="4">
    <source>
        <dbReference type="EMBL" id="RCG31534.1"/>
    </source>
</evidence>
<dbReference type="InterPro" id="IPR015424">
    <property type="entry name" value="PyrdxlP-dep_Trfase"/>
</dbReference>
<dbReference type="GO" id="GO:0000271">
    <property type="term" value="P:polysaccharide biosynthetic process"/>
    <property type="evidence" value="ECO:0007669"/>
    <property type="project" value="TreeGrafter"/>
</dbReference>
<dbReference type="RefSeq" id="WP_114028104.1">
    <property type="nucleotide sequence ID" value="NZ_QOIL01000004.1"/>
</dbReference>
<dbReference type="PANTHER" id="PTHR30244:SF36">
    <property type="entry name" value="3-OXO-GLUCOSE-6-PHOSPHATE:GLUTAMATE AMINOTRANSFERASE"/>
    <property type="match status" value="1"/>
</dbReference>
<evidence type="ECO:0000256" key="1">
    <source>
        <dbReference type="ARBA" id="ARBA00022898"/>
    </source>
</evidence>
<dbReference type="Gene3D" id="3.90.1150.10">
    <property type="entry name" value="Aspartate Aminotransferase, domain 1"/>
    <property type="match status" value="1"/>
</dbReference>
<dbReference type="AlphaFoldDB" id="A0A367FMQ1"/>
<dbReference type="InterPro" id="IPR015421">
    <property type="entry name" value="PyrdxlP-dep_Trfase_major"/>
</dbReference>
<dbReference type="Proteomes" id="UP000253094">
    <property type="component" value="Unassembled WGS sequence"/>
</dbReference>